<sequence length="454" mass="46562">MRRTISLAATTAIGLAAVVAFAPPAAAGGDGWGDHGRWSDDDPWRWHGGWHGDWHGGDHGNGETPDPVVVVNGLNNPRGLSWQGRAGGTLVIAEAGRGGDGPCLTGPEGEVCLGLTGSVSTVDRPSRVEGSAPNRVLTGFLSAAAPDGSGATGSDAAAWTETGEVLVPITYGPIPPDLTVPGIEQLGNLVVGIPDSNSLIPYVSIAAAEQALNPDGGAIDSNPYGVLYLGREGDIAKALVADAGANAVWLVTADFGHLDDRGLPTPTFEVWSVYPPEEGVPEFVPTSLAQDKWGNIYVGGLGALAPGYGAVVKYDQDGTELDRWDGFTAVTGIAVDGKYLYVSQLFGPEGPGGPPGGEPPVAAPEEPPAGPPGTVVRVDTRDDTYVSQDVPFPAGLVVDRRGNVFVSAWSLSDEDGSSASEVAPATPPGAVWRIGFPRRGDSQPLPVVAPLPTS</sequence>
<dbReference type="AlphaFoldDB" id="A0A938YJP3"/>
<protein>
    <submittedName>
        <fullName evidence="3">ScyD/ScyE family protein</fullName>
    </submittedName>
</protein>
<dbReference type="InterPro" id="IPR048031">
    <property type="entry name" value="ScyD/ScyE-like"/>
</dbReference>
<gene>
    <name evidence="3" type="ORF">JL106_17640</name>
</gene>
<feature type="region of interest" description="Disordered" evidence="1">
    <location>
        <begin position="349"/>
        <end position="374"/>
    </location>
</feature>
<reference evidence="3" key="1">
    <citation type="submission" date="2021-01" db="EMBL/GenBank/DDBJ databases">
        <title>YIM 132084 draft genome.</title>
        <authorList>
            <person name="An D."/>
        </authorList>
    </citation>
    <scope>NUCLEOTIDE SEQUENCE</scope>
    <source>
        <strain evidence="3">YIM 132084</strain>
    </source>
</reference>
<feature type="signal peptide" evidence="2">
    <location>
        <begin position="1"/>
        <end position="22"/>
    </location>
</feature>
<dbReference type="NCBIfam" id="NF033206">
    <property type="entry name" value="ScyE_fam"/>
    <property type="match status" value="1"/>
</dbReference>
<proteinExistence type="predicted"/>
<evidence type="ECO:0000256" key="2">
    <source>
        <dbReference type="SAM" id="SignalP"/>
    </source>
</evidence>
<feature type="compositionally biased region" description="Pro residues" evidence="1">
    <location>
        <begin position="351"/>
        <end position="371"/>
    </location>
</feature>
<name>A0A938YJP3_9ACTN</name>
<keyword evidence="4" id="KW-1185">Reference proteome</keyword>
<dbReference type="RefSeq" id="WP_205262072.1">
    <property type="nucleotide sequence ID" value="NZ_JAERWK010000023.1"/>
</dbReference>
<accession>A0A938YJP3</accession>
<comment type="caution">
    <text evidence="3">The sequence shown here is derived from an EMBL/GenBank/DDBJ whole genome shotgun (WGS) entry which is preliminary data.</text>
</comment>
<evidence type="ECO:0000256" key="1">
    <source>
        <dbReference type="SAM" id="MobiDB-lite"/>
    </source>
</evidence>
<keyword evidence="2" id="KW-0732">Signal</keyword>
<dbReference type="Gene3D" id="2.120.10.30">
    <property type="entry name" value="TolB, C-terminal domain"/>
    <property type="match status" value="1"/>
</dbReference>
<dbReference type="SUPFAM" id="SSF63829">
    <property type="entry name" value="Calcium-dependent phosphotriesterase"/>
    <property type="match status" value="1"/>
</dbReference>
<feature type="chain" id="PRO_5037233845" evidence="2">
    <location>
        <begin position="23"/>
        <end position="454"/>
    </location>
</feature>
<organism evidence="3 4">
    <name type="scientific">Nakamurella leprariae</name>
    <dbReference type="NCBI Taxonomy" id="2803911"/>
    <lineage>
        <taxon>Bacteria</taxon>
        <taxon>Bacillati</taxon>
        <taxon>Actinomycetota</taxon>
        <taxon>Actinomycetes</taxon>
        <taxon>Nakamurellales</taxon>
        <taxon>Nakamurellaceae</taxon>
        <taxon>Nakamurella</taxon>
    </lineage>
</organism>
<dbReference type="InterPro" id="IPR011042">
    <property type="entry name" value="6-blade_b-propeller_TolB-like"/>
</dbReference>
<dbReference type="EMBL" id="JAERWK010000023">
    <property type="protein sequence ID" value="MBM9469113.1"/>
    <property type="molecule type" value="Genomic_DNA"/>
</dbReference>
<evidence type="ECO:0000313" key="3">
    <source>
        <dbReference type="EMBL" id="MBM9469113.1"/>
    </source>
</evidence>
<dbReference type="Proteomes" id="UP000663792">
    <property type="component" value="Unassembled WGS sequence"/>
</dbReference>
<evidence type="ECO:0000313" key="4">
    <source>
        <dbReference type="Proteomes" id="UP000663792"/>
    </source>
</evidence>